<dbReference type="AlphaFoldDB" id="A0A317EJ54"/>
<evidence type="ECO:0000256" key="13">
    <source>
        <dbReference type="RuleBase" id="RU362012"/>
    </source>
</evidence>
<evidence type="ECO:0000256" key="1">
    <source>
        <dbReference type="ARBA" id="ARBA00001274"/>
    </source>
</evidence>
<dbReference type="PANTHER" id="PTHR48078">
    <property type="entry name" value="THREONINE DEHYDRATASE, MITOCHONDRIAL-RELATED"/>
    <property type="match status" value="1"/>
</dbReference>
<dbReference type="FunFam" id="3.40.1020.10:FF:000001">
    <property type="entry name" value="L-threonine dehydratase"/>
    <property type="match status" value="1"/>
</dbReference>
<dbReference type="Proteomes" id="UP000245461">
    <property type="component" value="Unassembled WGS sequence"/>
</dbReference>
<evidence type="ECO:0000256" key="7">
    <source>
        <dbReference type="ARBA" id="ARBA00022624"/>
    </source>
</evidence>
<evidence type="ECO:0000256" key="11">
    <source>
        <dbReference type="ARBA" id="ARBA00023304"/>
    </source>
</evidence>
<evidence type="ECO:0000256" key="4">
    <source>
        <dbReference type="ARBA" id="ARBA00010869"/>
    </source>
</evidence>
<dbReference type="InterPro" id="IPR001721">
    <property type="entry name" value="TD_ACT-like"/>
</dbReference>
<keyword evidence="16" id="KW-1185">Reference proteome</keyword>
<dbReference type="Pfam" id="PF00291">
    <property type="entry name" value="PALP"/>
    <property type="match status" value="1"/>
</dbReference>
<evidence type="ECO:0000256" key="5">
    <source>
        <dbReference type="ARBA" id="ARBA00011881"/>
    </source>
</evidence>
<comment type="catalytic activity">
    <reaction evidence="1 13">
        <text>L-threonine = 2-oxobutanoate + NH4(+)</text>
        <dbReference type="Rhea" id="RHEA:22108"/>
        <dbReference type="ChEBI" id="CHEBI:16763"/>
        <dbReference type="ChEBI" id="CHEBI:28938"/>
        <dbReference type="ChEBI" id="CHEBI:57926"/>
        <dbReference type="EC" id="4.3.1.19"/>
    </reaction>
</comment>
<organism evidence="15 16">
    <name type="scientific">Zavarzinia aquatilis</name>
    <dbReference type="NCBI Taxonomy" id="2211142"/>
    <lineage>
        <taxon>Bacteria</taxon>
        <taxon>Pseudomonadati</taxon>
        <taxon>Pseudomonadota</taxon>
        <taxon>Alphaproteobacteria</taxon>
        <taxon>Rhodospirillales</taxon>
        <taxon>Zavarziniaceae</taxon>
        <taxon>Zavarzinia</taxon>
    </lineage>
</organism>
<dbReference type="GO" id="GO:0006565">
    <property type="term" value="P:L-serine catabolic process"/>
    <property type="evidence" value="ECO:0007669"/>
    <property type="project" value="TreeGrafter"/>
</dbReference>
<evidence type="ECO:0000256" key="3">
    <source>
        <dbReference type="ARBA" id="ARBA00004810"/>
    </source>
</evidence>
<keyword evidence="7 13" id="KW-0412">Isoleucine biosynthesis</keyword>
<dbReference type="InterPro" id="IPR045865">
    <property type="entry name" value="ACT-like_dom_sf"/>
</dbReference>
<dbReference type="GO" id="GO:0003941">
    <property type="term" value="F:L-serine ammonia-lyase activity"/>
    <property type="evidence" value="ECO:0007669"/>
    <property type="project" value="TreeGrafter"/>
</dbReference>
<keyword evidence="8" id="KW-0677">Repeat</keyword>
<dbReference type="PANTHER" id="PTHR48078:SF11">
    <property type="entry name" value="THREONINE DEHYDRATASE, MITOCHONDRIAL"/>
    <property type="match status" value="1"/>
</dbReference>
<dbReference type="InterPro" id="IPR005787">
    <property type="entry name" value="Thr_deHydtase_biosynth"/>
</dbReference>
<comment type="function">
    <text evidence="12 13">Catalyzes the anaerobic formation of alpha-ketobutyrate and ammonia from threonine in a two-step reaction. The first step involved a dehydration of threonine and a production of enamine intermediates (aminocrotonate), which tautomerizes to its imine form (iminobutyrate). Both intermediates are unstable and short-lived. The second step is the nonenzymatic hydrolysis of the enamine/imine intermediates to form 2-ketobutyrate and free ammonia. In the low water environment of the cell, the second step is accelerated by RidA.</text>
</comment>
<comment type="cofactor">
    <cofactor evidence="2 13">
        <name>pyridoxal 5'-phosphate</name>
        <dbReference type="ChEBI" id="CHEBI:597326"/>
    </cofactor>
</comment>
<dbReference type="EMBL" id="QGLE01000001">
    <property type="protein sequence ID" value="PWR25453.1"/>
    <property type="molecule type" value="Genomic_DNA"/>
</dbReference>
<dbReference type="InterPro" id="IPR001926">
    <property type="entry name" value="TrpB-like_PALP"/>
</dbReference>
<evidence type="ECO:0000256" key="12">
    <source>
        <dbReference type="ARBA" id="ARBA00025527"/>
    </source>
</evidence>
<dbReference type="RefSeq" id="WP_109901461.1">
    <property type="nucleotide sequence ID" value="NZ_QGLE01000001.1"/>
</dbReference>
<evidence type="ECO:0000259" key="14">
    <source>
        <dbReference type="PROSITE" id="PS51672"/>
    </source>
</evidence>
<comment type="subunit">
    <text evidence="5 13">Homotetramer.</text>
</comment>
<dbReference type="FunFam" id="3.40.50.1100:FF:000008">
    <property type="entry name" value="L-threonine dehydratase"/>
    <property type="match status" value="1"/>
</dbReference>
<dbReference type="GO" id="GO:0009097">
    <property type="term" value="P:isoleucine biosynthetic process"/>
    <property type="evidence" value="ECO:0007669"/>
    <property type="project" value="UniProtKB-UniRule"/>
</dbReference>
<evidence type="ECO:0000256" key="8">
    <source>
        <dbReference type="ARBA" id="ARBA00022737"/>
    </source>
</evidence>
<comment type="caution">
    <text evidence="15">The sequence shown here is derived from an EMBL/GenBank/DDBJ whole genome shotgun (WGS) entry which is preliminary data.</text>
</comment>
<name>A0A317EJ54_9PROT</name>
<dbReference type="EC" id="4.3.1.19" evidence="13"/>
<keyword evidence="11 13" id="KW-0100">Branched-chain amino acid biosynthesis</keyword>
<gene>
    <name evidence="13 15" type="primary">ilvA</name>
    <name evidence="15" type="ORF">DKG74_00265</name>
</gene>
<protein>
    <recommendedName>
        <fullName evidence="13">L-threonine dehydratase</fullName>
        <ecNumber evidence="13">4.3.1.19</ecNumber>
    </recommendedName>
    <alternativeName>
        <fullName evidence="13">Threonine deaminase</fullName>
    </alternativeName>
</protein>
<dbReference type="Gene3D" id="3.40.1020.10">
    <property type="entry name" value="Biosynthetic Threonine Deaminase, Domain 3"/>
    <property type="match status" value="1"/>
</dbReference>
<evidence type="ECO:0000313" key="15">
    <source>
        <dbReference type="EMBL" id="PWR25453.1"/>
    </source>
</evidence>
<dbReference type="CDD" id="cd01562">
    <property type="entry name" value="Thr-dehyd"/>
    <property type="match status" value="1"/>
</dbReference>
<comment type="similarity">
    <text evidence="4 13">Belongs to the serine/threonine dehydratase family.</text>
</comment>
<feature type="domain" description="ACT-like" evidence="14">
    <location>
        <begin position="424"/>
        <end position="495"/>
    </location>
</feature>
<proteinExistence type="inferred from homology"/>
<evidence type="ECO:0000313" key="16">
    <source>
        <dbReference type="Proteomes" id="UP000245461"/>
    </source>
</evidence>
<dbReference type="SUPFAM" id="SSF55021">
    <property type="entry name" value="ACT-like"/>
    <property type="match status" value="1"/>
</dbReference>
<evidence type="ECO:0000256" key="10">
    <source>
        <dbReference type="ARBA" id="ARBA00023239"/>
    </source>
</evidence>
<dbReference type="OrthoDB" id="9811476at2"/>
<dbReference type="PROSITE" id="PS51672">
    <property type="entry name" value="ACT_LIKE"/>
    <property type="match status" value="2"/>
</dbReference>
<evidence type="ECO:0000256" key="9">
    <source>
        <dbReference type="ARBA" id="ARBA00022898"/>
    </source>
</evidence>
<keyword evidence="9 13" id="KW-0663">Pyridoxal phosphate</keyword>
<dbReference type="SUPFAM" id="SSF53686">
    <property type="entry name" value="Tryptophan synthase beta subunit-like PLP-dependent enzymes"/>
    <property type="match status" value="1"/>
</dbReference>
<feature type="domain" description="ACT-like" evidence="14">
    <location>
        <begin position="328"/>
        <end position="400"/>
    </location>
</feature>
<accession>A0A317EJ54</accession>
<dbReference type="Gene3D" id="3.40.50.1100">
    <property type="match status" value="2"/>
</dbReference>
<dbReference type="CDD" id="cd04907">
    <property type="entry name" value="ACT_ThrD-I_2"/>
    <property type="match status" value="1"/>
</dbReference>
<dbReference type="InterPro" id="IPR038110">
    <property type="entry name" value="TD_ACT-like_sf"/>
</dbReference>
<dbReference type="NCBIfam" id="TIGR01124">
    <property type="entry name" value="ilvA_2Cterm"/>
    <property type="match status" value="1"/>
</dbReference>
<keyword evidence="6 13" id="KW-0028">Amino-acid biosynthesis</keyword>
<comment type="pathway">
    <text evidence="3 13">Amino-acid biosynthesis; L-isoleucine biosynthesis; 2-oxobutanoate from L-threonine: step 1/1.</text>
</comment>
<sequence length="505" mass="54499">MTDYVRKILDARVYDVAEQTPLDPLTRLGGRIGADVFLKREDLQPIFSFKIRGAYNKLVRLDAAARAAGVICASAGNHAQGVALSAKRLGLRAVIVMPVTTPPIKVEAVRYWGAEIVLHGDTFDVAYEHARKLEAEQGLTFVHPYDDPDVIAGQGTVGVEILHQHPDPIEAVFVPIGGGGLAAGIASYVKFLRPETRVIGVEPVDAASMKAAIEAGRRVVLDRVGLFADGVAVRQAGEETFRLCRALLDDVIVADTDAICAAVKDVFEDVRVIAEPAGALSLAGLKAYAAANPTRTGSLVAVASGANMNFDRLRHVAERAEIGEAREILLAVTIPEVAGSYRRFIQVLGNRSITEFNYRYAAGDRAHVFVGLKLGDARKEKPPIIESLTGLGYSVLDMSADETAKIHIRYMVGGRAPAGLGDEILLRFEFPERPGALMRFLDGVGADWNITLFHYRNHGADYGRVLVGLQVPAGGRARLEAQLDALGYPWEDETGNPAYRLFLGA</sequence>
<dbReference type="InterPro" id="IPR036052">
    <property type="entry name" value="TrpB-like_PALP_sf"/>
</dbReference>
<dbReference type="GO" id="GO:0004794">
    <property type="term" value="F:threonine deaminase activity"/>
    <property type="evidence" value="ECO:0007669"/>
    <property type="project" value="UniProtKB-UniRule"/>
</dbReference>
<dbReference type="CDD" id="cd04906">
    <property type="entry name" value="ACT_ThrD-I_1"/>
    <property type="match status" value="1"/>
</dbReference>
<dbReference type="Pfam" id="PF00585">
    <property type="entry name" value="Thr_dehydrat_C"/>
    <property type="match status" value="2"/>
</dbReference>
<keyword evidence="10 13" id="KW-0456">Lyase</keyword>
<evidence type="ECO:0000256" key="6">
    <source>
        <dbReference type="ARBA" id="ARBA00022605"/>
    </source>
</evidence>
<dbReference type="GO" id="GO:0006567">
    <property type="term" value="P:L-threonine catabolic process"/>
    <property type="evidence" value="ECO:0007669"/>
    <property type="project" value="TreeGrafter"/>
</dbReference>
<reference evidence="15 16" key="1">
    <citation type="submission" date="2018-05" db="EMBL/GenBank/DDBJ databases">
        <title>Zavarzinia sp. HR-AS.</title>
        <authorList>
            <person name="Lee Y."/>
            <person name="Jeon C.O."/>
        </authorList>
    </citation>
    <scope>NUCLEOTIDE SEQUENCE [LARGE SCALE GENOMIC DNA]</scope>
    <source>
        <strain evidence="15 16">HR-AS</strain>
    </source>
</reference>
<evidence type="ECO:0000256" key="2">
    <source>
        <dbReference type="ARBA" id="ARBA00001933"/>
    </source>
</evidence>
<dbReference type="NCBIfam" id="NF006674">
    <property type="entry name" value="PRK09224.1"/>
    <property type="match status" value="1"/>
</dbReference>
<dbReference type="UniPathway" id="UPA00047">
    <property type="reaction ID" value="UER00054"/>
</dbReference>
<dbReference type="InterPro" id="IPR050147">
    <property type="entry name" value="Ser/Thr_Dehydratase"/>
</dbReference>